<dbReference type="Pfam" id="PF17131">
    <property type="entry name" value="LolA_like"/>
    <property type="match status" value="1"/>
</dbReference>
<feature type="domain" description="Uncharacterized protein TP-0789" evidence="1">
    <location>
        <begin position="83"/>
        <end position="260"/>
    </location>
</feature>
<sequence length="270" mass="31082">MNSTIKNMLAMTWLLGSLVQVQAWGESDLTNADDIVKQANRASYYAGKDGRAEARMKIIDSQKHKQIRQFTILRRTRIDDRTQDMLVFISRPSDVRGMVFRVVRQPGGDDNRWLYLPGLDLVRQISAGDQRTSFIGSDFLYEDVSGRDPNADTHQILETTKKYYKLKSIPKKSRSVEFSYYTSWIDKKTLLPMKVEYTDIRGKIYRRMDVKKVTVIQGYPTVLRASISNLDSNSSTTMEMRGVRYDLGLPASIFSERSLRTPPTSWLRGK</sequence>
<evidence type="ECO:0000313" key="2">
    <source>
        <dbReference type="EMBL" id="MDP0588158.1"/>
    </source>
</evidence>
<dbReference type="EMBL" id="JASXSV010000003">
    <property type="protein sequence ID" value="MDP0588158.1"/>
    <property type="molecule type" value="Genomic_DNA"/>
</dbReference>
<organism evidence="2 3">
    <name type="scientific">Candidatus Endonucleibacter bathymodioli</name>
    <dbReference type="NCBI Taxonomy" id="539814"/>
    <lineage>
        <taxon>Bacteria</taxon>
        <taxon>Pseudomonadati</taxon>
        <taxon>Pseudomonadota</taxon>
        <taxon>Gammaproteobacteria</taxon>
        <taxon>Oceanospirillales</taxon>
        <taxon>Endozoicomonadaceae</taxon>
        <taxon>Candidatus Endonucleibacter</taxon>
    </lineage>
</organism>
<gene>
    <name evidence="2" type="ORF">QS748_02695</name>
</gene>
<proteinExistence type="predicted"/>
<evidence type="ECO:0000313" key="3">
    <source>
        <dbReference type="Proteomes" id="UP001178148"/>
    </source>
</evidence>
<dbReference type="AlphaFoldDB" id="A0AA90NK62"/>
<dbReference type="CDD" id="cd16329">
    <property type="entry name" value="LolA_like"/>
    <property type="match status" value="1"/>
</dbReference>
<protein>
    <submittedName>
        <fullName evidence="2">Outer membrane lipoprotein-sorting protein</fullName>
    </submittedName>
</protein>
<dbReference type="Proteomes" id="UP001178148">
    <property type="component" value="Unassembled WGS sequence"/>
</dbReference>
<reference evidence="2 3" key="1">
    <citation type="journal article" date="2023" name="bioRxiv">
        <title>An intranuclear bacterial parasite of deep-sea mussels expresses apoptosis inhibitors acquired from its host.</title>
        <authorList>
            <person name="Gonzalez Porras M.A."/>
            <person name="Assie A."/>
            <person name="Tietjen M."/>
            <person name="Violette M."/>
            <person name="Kleiner M."/>
            <person name="Gruber-Vodicka H."/>
            <person name="Dubilier N."/>
            <person name="Leisch N."/>
        </authorList>
    </citation>
    <scope>NUCLEOTIDE SEQUENCE [LARGE SCALE GENOMIC DNA]</scope>
    <source>
        <strain evidence="2">IAP13</strain>
    </source>
</reference>
<accession>A0AA90NK62</accession>
<comment type="caution">
    <text evidence="2">The sequence shown here is derived from an EMBL/GenBank/DDBJ whole genome shotgun (WGS) entry which is preliminary data.</text>
</comment>
<keyword evidence="2" id="KW-0449">Lipoprotein</keyword>
<keyword evidence="3" id="KW-1185">Reference proteome</keyword>
<name>A0AA90NK62_9GAMM</name>
<dbReference type="InterPro" id="IPR033399">
    <property type="entry name" value="TP_0789-like"/>
</dbReference>
<dbReference type="Gene3D" id="2.50.20.10">
    <property type="entry name" value="Lipoprotein localisation LolA/LolB/LppX"/>
    <property type="match status" value="1"/>
</dbReference>
<evidence type="ECO:0000259" key="1">
    <source>
        <dbReference type="Pfam" id="PF17131"/>
    </source>
</evidence>